<keyword evidence="7 11" id="KW-0560">Oxidoreductase</keyword>
<organism evidence="13">
    <name type="scientific">Triticum aestivum</name>
    <name type="common">Wheat</name>
    <dbReference type="NCBI Taxonomy" id="4565"/>
    <lineage>
        <taxon>Eukaryota</taxon>
        <taxon>Viridiplantae</taxon>
        <taxon>Streptophyta</taxon>
        <taxon>Embryophyta</taxon>
        <taxon>Tracheophyta</taxon>
        <taxon>Spermatophyta</taxon>
        <taxon>Magnoliopsida</taxon>
        <taxon>Liliopsida</taxon>
        <taxon>Poales</taxon>
        <taxon>Poaceae</taxon>
        <taxon>BOP clade</taxon>
        <taxon>Pooideae</taxon>
        <taxon>Triticodae</taxon>
        <taxon>Triticeae</taxon>
        <taxon>Triticinae</taxon>
        <taxon>Triticum</taxon>
    </lineage>
</organism>
<dbReference type="InterPro" id="IPR002401">
    <property type="entry name" value="Cyt_P450_E_grp-I"/>
</dbReference>
<dbReference type="Gramene" id="TraesCLE_scaffold_026197_01G000400.1">
    <property type="protein sequence ID" value="TraesCLE_scaffold_026197_01G000400.1"/>
    <property type="gene ID" value="TraesCLE_scaffold_026197_01G000400"/>
</dbReference>
<evidence type="ECO:0000256" key="2">
    <source>
        <dbReference type="ARBA" id="ARBA00010617"/>
    </source>
</evidence>
<dbReference type="Proteomes" id="UP000019116">
    <property type="component" value="Chromosome 2B"/>
</dbReference>
<reference evidence="13" key="1">
    <citation type="submission" date="2018-08" db="EMBL/GenBank/DDBJ databases">
        <authorList>
            <person name="Rossello M."/>
        </authorList>
    </citation>
    <scope>NUCLEOTIDE SEQUENCE [LARGE SCALE GENOMIC DNA]</scope>
    <source>
        <strain evidence="13">cv. Chinese Spring</strain>
    </source>
</reference>
<feature type="binding site" description="axial binding residue" evidence="10">
    <location>
        <position position="438"/>
    </location>
    <ligand>
        <name>heme</name>
        <dbReference type="ChEBI" id="CHEBI:30413"/>
    </ligand>
    <ligandPart>
        <name>Fe</name>
        <dbReference type="ChEBI" id="CHEBI:18248"/>
    </ligandPart>
</feature>
<evidence type="ECO:0000256" key="9">
    <source>
        <dbReference type="ARBA" id="ARBA00023033"/>
    </source>
</evidence>
<dbReference type="Gramene" id="TraesCS2B02G003700.1">
    <property type="protein sequence ID" value="TraesCS2B02G003700.1"/>
    <property type="gene ID" value="TraesCS2B02G003700"/>
</dbReference>
<evidence type="ECO:0000256" key="3">
    <source>
        <dbReference type="ARBA" id="ARBA00022617"/>
    </source>
</evidence>
<keyword evidence="8 10" id="KW-0408">Iron</keyword>
<dbReference type="GeneID" id="123039921"/>
<dbReference type="Gramene" id="TraesCS2B03G0040300.1">
    <property type="protein sequence ID" value="TraesCS2B03G0040300.1.CDS"/>
    <property type="gene ID" value="TraesCS2B03G0040300"/>
</dbReference>
<reference evidence="13" key="2">
    <citation type="submission" date="2018-10" db="UniProtKB">
        <authorList>
            <consortium name="EnsemblPlants"/>
        </authorList>
    </citation>
    <scope>IDENTIFICATION</scope>
</reference>
<dbReference type="FunFam" id="1.10.630.10:FF:000064">
    <property type="entry name" value="Cytochrome P450 monooxygenase"/>
    <property type="match status" value="1"/>
</dbReference>
<dbReference type="GO" id="GO:0005506">
    <property type="term" value="F:iron ion binding"/>
    <property type="evidence" value="ECO:0007669"/>
    <property type="project" value="InterPro"/>
</dbReference>
<keyword evidence="9 11" id="KW-0503">Monooxygenase</keyword>
<evidence type="ECO:0000256" key="6">
    <source>
        <dbReference type="ARBA" id="ARBA00022989"/>
    </source>
</evidence>
<dbReference type="SMR" id="A0A3B6BWL6"/>
<dbReference type="Gramene" id="TraesSYM2B03G00831120.1">
    <property type="protein sequence ID" value="TraesSYM2B03G00831120.1"/>
    <property type="gene ID" value="TraesSYM2B03G00831120"/>
</dbReference>
<keyword evidence="5 10" id="KW-0479">Metal-binding</keyword>
<dbReference type="EnsemblPlants" id="TraesCS2B02G003700.1">
    <property type="protein sequence ID" value="TraesCS2B02G003700.1"/>
    <property type="gene ID" value="TraesCS2B02G003700"/>
</dbReference>
<dbReference type="PANTHER" id="PTHR47955:SF19">
    <property type="entry name" value="CYTOCHROME P450 71A9-LIKE ISOFORM X1"/>
    <property type="match status" value="1"/>
</dbReference>
<keyword evidence="4 12" id="KW-0812">Transmembrane</keyword>
<proteinExistence type="inferred from homology"/>
<dbReference type="PROSITE" id="PS00086">
    <property type="entry name" value="CYTOCHROME_P450"/>
    <property type="match status" value="1"/>
</dbReference>
<dbReference type="Gramene" id="TraesLDM2B03G00824450.1">
    <property type="protein sequence ID" value="TraesLDM2B03G00824450.1"/>
    <property type="gene ID" value="TraesLDM2B03G00824450"/>
</dbReference>
<dbReference type="Pfam" id="PF00067">
    <property type="entry name" value="p450"/>
    <property type="match status" value="1"/>
</dbReference>
<dbReference type="AlphaFoldDB" id="A0A3B6BWL6"/>
<dbReference type="OrthoDB" id="2789670at2759"/>
<keyword evidence="14" id="KW-1185">Reference proteome</keyword>
<comment type="cofactor">
    <cofactor evidence="1 10">
        <name>heme</name>
        <dbReference type="ChEBI" id="CHEBI:30413"/>
    </cofactor>
</comment>
<dbReference type="PRINTS" id="PR00385">
    <property type="entry name" value="P450"/>
</dbReference>
<sequence length="503" mass="57298">MEYYYYHILLAFVPLVVYYYYLIKSWFRGHRLPPGPWQLPVIGSLHHLRGDVPHRRMRDLSRRHGPVMFLKLGGIPVVVASSREAAEDVLSTNDAVLASRPQTPTVKVLTRQGHDIVLAKQGEHWRQLRKICVHELLSASRVRSFRPIREQEAMRLVQAVAASSAGANLDELLAAHVNNVTVRAVMGDGEVDDRETLLRLTAKAIELVGSFHLADMFPSSWIARALSSRAMHRVELYVEELFTFMDVIISQHLERRRSSAHVEEEDLIDVLLRIREESSLGFPISMATIKGVLFDVLAAGSETPASVLLWAMAELMRNPAIMSRAQSEVREAFMEQRKVTEDGLGKLSYLQSVIKETLRMHTPGPLALPRESQEACRIMGYDVPKGTMVLVNAWAISRDPEQWDEPEVFKPDRFVTDRRDFRGRDYEFTPFGAGRRICPGMLFSAASMYLALAHLLFYFDWDLMEDTTAAELDMTETMGMTARRKAQLWLKPTLHASFDFKMN</sequence>
<feature type="transmembrane region" description="Helical" evidence="12">
    <location>
        <begin position="6"/>
        <end position="23"/>
    </location>
</feature>
<evidence type="ECO:0000256" key="8">
    <source>
        <dbReference type="ARBA" id="ARBA00023004"/>
    </source>
</evidence>
<dbReference type="GO" id="GO:0020037">
    <property type="term" value="F:heme binding"/>
    <property type="evidence" value="ECO:0007669"/>
    <property type="project" value="InterPro"/>
</dbReference>
<evidence type="ECO:0000313" key="14">
    <source>
        <dbReference type="Proteomes" id="UP000019116"/>
    </source>
</evidence>
<evidence type="ECO:0008006" key="15">
    <source>
        <dbReference type="Google" id="ProtNLM"/>
    </source>
</evidence>
<dbReference type="Gramene" id="TraesSTA2B03G00824380.1">
    <property type="protein sequence ID" value="TraesSTA2B03G00824380.1"/>
    <property type="gene ID" value="TraesSTA2B03G00824380"/>
</dbReference>
<dbReference type="SUPFAM" id="SSF48264">
    <property type="entry name" value="Cytochrome P450"/>
    <property type="match status" value="1"/>
</dbReference>
<dbReference type="InterPro" id="IPR001128">
    <property type="entry name" value="Cyt_P450"/>
</dbReference>
<dbReference type="STRING" id="4565.A0A3B6BWL6"/>
<dbReference type="Gramene" id="TraesJAG2B03G00825520.1">
    <property type="protein sequence ID" value="TraesJAG2B03G00825520.1"/>
    <property type="gene ID" value="TraesJAG2B03G00825520"/>
</dbReference>
<dbReference type="PANTHER" id="PTHR47955">
    <property type="entry name" value="CYTOCHROME P450 FAMILY 71 PROTEIN"/>
    <property type="match status" value="1"/>
</dbReference>
<dbReference type="Gene3D" id="1.10.630.10">
    <property type="entry name" value="Cytochrome P450"/>
    <property type="match status" value="1"/>
</dbReference>
<dbReference type="GO" id="GO:0004497">
    <property type="term" value="F:monooxygenase activity"/>
    <property type="evidence" value="ECO:0007669"/>
    <property type="project" value="UniProtKB-KW"/>
</dbReference>
<evidence type="ECO:0000256" key="10">
    <source>
        <dbReference type="PIRSR" id="PIRSR602401-1"/>
    </source>
</evidence>
<dbReference type="InterPro" id="IPR017972">
    <property type="entry name" value="Cyt_P450_CS"/>
</dbReference>
<evidence type="ECO:0000256" key="4">
    <source>
        <dbReference type="ARBA" id="ARBA00022692"/>
    </source>
</evidence>
<comment type="similarity">
    <text evidence="2 11">Belongs to the cytochrome P450 family.</text>
</comment>
<protein>
    <recommendedName>
        <fullName evidence="15">Cytochrome P450</fullName>
    </recommendedName>
</protein>
<dbReference type="CDD" id="cd11072">
    <property type="entry name" value="CYP71-like"/>
    <property type="match status" value="1"/>
</dbReference>
<dbReference type="OMA" id="WREPETF"/>
<accession>A0A3B6BWL6</accession>
<evidence type="ECO:0000256" key="12">
    <source>
        <dbReference type="SAM" id="Phobius"/>
    </source>
</evidence>
<evidence type="ECO:0000256" key="11">
    <source>
        <dbReference type="RuleBase" id="RU000461"/>
    </source>
</evidence>
<evidence type="ECO:0000256" key="1">
    <source>
        <dbReference type="ARBA" id="ARBA00001971"/>
    </source>
</evidence>
<dbReference type="PRINTS" id="PR00463">
    <property type="entry name" value="EP450I"/>
</dbReference>
<evidence type="ECO:0000313" key="13">
    <source>
        <dbReference type="EnsemblPlants" id="TraesCS2B02G003700.1"/>
    </source>
</evidence>
<keyword evidence="6 12" id="KW-1133">Transmembrane helix</keyword>
<dbReference type="InterPro" id="IPR036396">
    <property type="entry name" value="Cyt_P450_sf"/>
</dbReference>
<dbReference type="RefSeq" id="XP_044318829.1">
    <property type="nucleotide sequence ID" value="XM_044462894.1"/>
</dbReference>
<dbReference type="GO" id="GO:0016705">
    <property type="term" value="F:oxidoreductase activity, acting on paired donors, with incorporation or reduction of molecular oxygen"/>
    <property type="evidence" value="ECO:0007669"/>
    <property type="project" value="InterPro"/>
</dbReference>
<keyword evidence="3 10" id="KW-0349">Heme</keyword>
<keyword evidence="12" id="KW-0472">Membrane</keyword>
<gene>
    <name evidence="13" type="primary">LOC123039921</name>
</gene>
<name>A0A3B6BWL6_WHEAT</name>
<evidence type="ECO:0000256" key="5">
    <source>
        <dbReference type="ARBA" id="ARBA00022723"/>
    </source>
</evidence>
<dbReference type="PaxDb" id="4565-Traes_2BS_CD8508472.1"/>
<feature type="transmembrane region" description="Helical" evidence="12">
    <location>
        <begin position="440"/>
        <end position="459"/>
    </location>
</feature>
<dbReference type="Gramene" id="TraesROB_scaffold_054731_01G000100.1">
    <property type="protein sequence ID" value="TraesROB_scaffold_054731_01G000100.1"/>
    <property type="gene ID" value="TraesROB_scaffold_054731_01G000100"/>
</dbReference>
<evidence type="ECO:0000256" key="7">
    <source>
        <dbReference type="ARBA" id="ARBA00023002"/>
    </source>
</evidence>